<gene>
    <name evidence="1" type="ORF">GO499_04305</name>
</gene>
<dbReference type="PANTHER" id="PTHR36513:SF1">
    <property type="entry name" value="TRANSMEMBRANE PROTEIN"/>
    <property type="match status" value="1"/>
</dbReference>
<name>A0A6P1SY94_9RHOB</name>
<protein>
    <submittedName>
        <fullName evidence="1">Alpha/beta fold hydrolase</fullName>
    </submittedName>
</protein>
<dbReference type="InterPro" id="IPR010297">
    <property type="entry name" value="DUF900_hydrolase"/>
</dbReference>
<accession>A0A6P1SY94</accession>
<dbReference type="KEGG" id="amaq:GO499_04305"/>
<dbReference type="Gene3D" id="3.40.50.1820">
    <property type="entry name" value="alpha/beta hydrolase"/>
    <property type="match status" value="1"/>
</dbReference>
<dbReference type="Pfam" id="PF05990">
    <property type="entry name" value="DUF900"/>
    <property type="match status" value="2"/>
</dbReference>
<evidence type="ECO:0000313" key="2">
    <source>
        <dbReference type="Proteomes" id="UP000464495"/>
    </source>
</evidence>
<dbReference type="GO" id="GO:0016787">
    <property type="term" value="F:hydrolase activity"/>
    <property type="evidence" value="ECO:0007669"/>
    <property type="project" value="UniProtKB-KW"/>
</dbReference>
<dbReference type="RefSeq" id="WP_161861030.1">
    <property type="nucleotide sequence ID" value="NZ_CP046620.1"/>
</dbReference>
<reference evidence="1 2" key="1">
    <citation type="submission" date="2019-12" db="EMBL/GenBank/DDBJ databases">
        <title>Complete genome sequence of Algicella marina strain 9Alg 56(T) isolated from the red alga Tichocarpus crinitus.</title>
        <authorList>
            <person name="Kim S.-G."/>
            <person name="Nedashkovskaya O.I."/>
        </authorList>
    </citation>
    <scope>NUCLEOTIDE SEQUENCE [LARGE SCALE GENOMIC DNA]</scope>
    <source>
        <strain evidence="1 2">9Alg 56</strain>
    </source>
</reference>
<dbReference type="Proteomes" id="UP000464495">
    <property type="component" value="Chromosome"/>
</dbReference>
<keyword evidence="1" id="KW-0378">Hydrolase</keyword>
<sequence>MVQIFFATNRDVKYETSKNSNNFGTRFNEAGPQLFRLGKTDVKLTGDPLDDNAWEVGHTELYPEVLDSRRKEGAKLGSAAMFADLREILKEKQKDVIIYLHGFANDFVNTAKRTAALEHLYGEGGKSAVVVAFSWPSNGKVFGSYNYHSDRDDASLSGVAMARVLAKLVDFLQKLRAEDRQTMIDAQREGRVPTDDELQQCNRSIHIVAHSMGNWALRHAINRFAEINEGRVPRIVDHCFLMAADDDADTLRDEHKMAKLLRLANYIHVYHARDDRALQISDSTKGNPNRLGAHGPENLDLLDERVMAIDCRDVSDTAPDHGRHQYYRLRKEVITDVVATLAGRPQDGRTNRVATRPGRSWRILSGKTA</sequence>
<dbReference type="SUPFAM" id="SSF53474">
    <property type="entry name" value="alpha/beta-Hydrolases"/>
    <property type="match status" value="1"/>
</dbReference>
<dbReference type="PANTHER" id="PTHR36513">
    <property type="entry name" value="ABC TRANSMEMBRANE TYPE-1 DOMAIN-CONTAINING PROTEIN"/>
    <property type="match status" value="1"/>
</dbReference>
<organism evidence="1 2">
    <name type="scientific">Algicella marina</name>
    <dbReference type="NCBI Taxonomy" id="2683284"/>
    <lineage>
        <taxon>Bacteria</taxon>
        <taxon>Pseudomonadati</taxon>
        <taxon>Pseudomonadota</taxon>
        <taxon>Alphaproteobacteria</taxon>
        <taxon>Rhodobacterales</taxon>
        <taxon>Paracoccaceae</taxon>
        <taxon>Algicella</taxon>
    </lineage>
</organism>
<dbReference type="InterPro" id="IPR029058">
    <property type="entry name" value="AB_hydrolase_fold"/>
</dbReference>
<evidence type="ECO:0000313" key="1">
    <source>
        <dbReference type="EMBL" id="QHQ34461.1"/>
    </source>
</evidence>
<dbReference type="EMBL" id="CP046620">
    <property type="protein sequence ID" value="QHQ34461.1"/>
    <property type="molecule type" value="Genomic_DNA"/>
</dbReference>
<keyword evidence="2" id="KW-1185">Reference proteome</keyword>
<dbReference type="AlphaFoldDB" id="A0A6P1SY94"/>
<proteinExistence type="predicted"/>